<sequence>MNTSQRLCKMGCGRTCRPGLYKNSKPYDTCCGGCAKGQGHESNCGRCLEYSMWHGTSRAAAYDIQKNGWRPSTGGALGPGVYVTRSKAKAMNYTKGSGRDNGAILELRVKTGTTKRITGQGDSLRTTWAQAGYDSAYAPAGAVGQREEDCIKNPANIQIVKVHVL</sequence>
<dbReference type="AlphaFoldDB" id="A0A7S2CW81"/>
<dbReference type="PANTHER" id="PTHR36542">
    <property type="entry name" value="GIG2-LIKE PROTEIN DRED-RELATED"/>
    <property type="match status" value="1"/>
</dbReference>
<dbReference type="GO" id="GO:0003950">
    <property type="term" value="F:NAD+ poly-ADP-ribosyltransferase activity"/>
    <property type="evidence" value="ECO:0007669"/>
    <property type="project" value="InterPro"/>
</dbReference>
<dbReference type="Pfam" id="PF00644">
    <property type="entry name" value="PARP"/>
    <property type="match status" value="1"/>
</dbReference>
<dbReference type="Gene3D" id="3.90.228.10">
    <property type="match status" value="1"/>
</dbReference>
<accession>A0A7S2CW81</accession>
<evidence type="ECO:0000313" key="2">
    <source>
        <dbReference type="EMBL" id="CAD9436552.1"/>
    </source>
</evidence>
<dbReference type="InterPro" id="IPR012317">
    <property type="entry name" value="Poly(ADP-ribose)pol_cat_dom"/>
</dbReference>
<protein>
    <recommendedName>
        <fullName evidence="1">PARP catalytic domain-containing protein</fullName>
    </recommendedName>
</protein>
<dbReference type="SUPFAM" id="SSF56399">
    <property type="entry name" value="ADP-ribosylation"/>
    <property type="match status" value="1"/>
</dbReference>
<dbReference type="EMBL" id="HBGT01026272">
    <property type="protein sequence ID" value="CAD9436552.1"/>
    <property type="molecule type" value="Transcribed_RNA"/>
</dbReference>
<dbReference type="GO" id="GO:0005737">
    <property type="term" value="C:cytoplasm"/>
    <property type="evidence" value="ECO:0007669"/>
    <property type="project" value="TreeGrafter"/>
</dbReference>
<reference evidence="2" key="1">
    <citation type="submission" date="2021-01" db="EMBL/GenBank/DDBJ databases">
        <authorList>
            <person name="Corre E."/>
            <person name="Pelletier E."/>
            <person name="Niang G."/>
            <person name="Scheremetjew M."/>
            <person name="Finn R."/>
            <person name="Kale V."/>
            <person name="Holt S."/>
            <person name="Cochrane G."/>
            <person name="Meng A."/>
            <person name="Brown T."/>
            <person name="Cohen L."/>
        </authorList>
    </citation>
    <scope>NUCLEOTIDE SEQUENCE</scope>
    <source>
        <strain evidence="2">RCC1693</strain>
    </source>
</reference>
<dbReference type="PANTHER" id="PTHR36542:SF8">
    <property type="entry name" value="GIG2-LIKE PROTEIN DREN"/>
    <property type="match status" value="1"/>
</dbReference>
<proteinExistence type="predicted"/>
<feature type="domain" description="PARP catalytic" evidence="1">
    <location>
        <begin position="50"/>
        <end position="138"/>
    </location>
</feature>
<gene>
    <name evidence="2" type="ORF">FPAR1323_LOCUS13677</name>
</gene>
<evidence type="ECO:0000259" key="1">
    <source>
        <dbReference type="Pfam" id="PF00644"/>
    </source>
</evidence>
<organism evidence="2">
    <name type="scientific">Florenciella parvula</name>
    <dbReference type="NCBI Taxonomy" id="236787"/>
    <lineage>
        <taxon>Eukaryota</taxon>
        <taxon>Sar</taxon>
        <taxon>Stramenopiles</taxon>
        <taxon>Ochrophyta</taxon>
        <taxon>Dictyochophyceae</taxon>
        <taxon>Florenciellales</taxon>
        <taxon>Florenciella</taxon>
    </lineage>
</organism>
<name>A0A7S2CW81_9STRA</name>